<evidence type="ECO:0000256" key="3">
    <source>
        <dbReference type="ARBA" id="ARBA00022989"/>
    </source>
</evidence>
<dbReference type="Proteomes" id="UP000726737">
    <property type="component" value="Unassembled WGS sequence"/>
</dbReference>
<name>A0A9P6Q8H6_9FUNG</name>
<dbReference type="InterPro" id="IPR051572">
    <property type="entry name" value="VTC_Complex_Subunit"/>
</dbReference>
<proteinExistence type="predicted"/>
<evidence type="ECO:0000256" key="5">
    <source>
        <dbReference type="SAM" id="MobiDB-lite"/>
    </source>
</evidence>
<gene>
    <name evidence="8" type="ORF">BG011_001602</name>
</gene>
<feature type="region of interest" description="Disordered" evidence="5">
    <location>
        <begin position="476"/>
        <end position="566"/>
    </location>
</feature>
<dbReference type="Pfam" id="PF02656">
    <property type="entry name" value="DUF202"/>
    <property type="match status" value="1"/>
</dbReference>
<evidence type="ECO:0000313" key="9">
    <source>
        <dbReference type="Proteomes" id="UP000726737"/>
    </source>
</evidence>
<keyword evidence="3 6" id="KW-1133">Transmembrane helix</keyword>
<feature type="transmembrane region" description="Helical" evidence="6">
    <location>
        <begin position="346"/>
        <end position="366"/>
    </location>
</feature>
<reference evidence="8" key="1">
    <citation type="journal article" date="2020" name="Fungal Divers.">
        <title>Resolving the Mortierellaceae phylogeny through synthesis of multi-gene phylogenetics and phylogenomics.</title>
        <authorList>
            <person name="Vandepol N."/>
            <person name="Liber J."/>
            <person name="Desiro A."/>
            <person name="Na H."/>
            <person name="Kennedy M."/>
            <person name="Barry K."/>
            <person name="Grigoriev I.V."/>
            <person name="Miller A.N."/>
            <person name="O'Donnell K."/>
            <person name="Stajich J.E."/>
            <person name="Bonito G."/>
        </authorList>
    </citation>
    <scope>NUCLEOTIDE SEQUENCE</scope>
    <source>
        <strain evidence="8">KOD948</strain>
    </source>
</reference>
<evidence type="ECO:0000313" key="8">
    <source>
        <dbReference type="EMBL" id="KAG0260849.1"/>
    </source>
</evidence>
<dbReference type="GO" id="GO:0012505">
    <property type="term" value="C:endomembrane system"/>
    <property type="evidence" value="ECO:0007669"/>
    <property type="project" value="UniProtKB-SubCell"/>
</dbReference>
<dbReference type="AlphaFoldDB" id="A0A9P6Q8H6"/>
<feature type="domain" description="DUF202" evidence="7">
    <location>
        <begin position="340"/>
        <end position="414"/>
    </location>
</feature>
<evidence type="ECO:0000256" key="4">
    <source>
        <dbReference type="ARBA" id="ARBA00023136"/>
    </source>
</evidence>
<protein>
    <recommendedName>
        <fullName evidence="7">DUF202 domain-containing protein</fullName>
    </recommendedName>
</protein>
<evidence type="ECO:0000256" key="6">
    <source>
        <dbReference type="SAM" id="Phobius"/>
    </source>
</evidence>
<comment type="subcellular location">
    <subcellularLocation>
        <location evidence="1">Endomembrane system</location>
        <topology evidence="1">Multi-pass membrane protein</topology>
    </subcellularLocation>
</comment>
<dbReference type="PANTHER" id="PTHR46140">
    <property type="entry name" value="VACUOLAR TRANSPORTER CHAPERONE 1-RELATED"/>
    <property type="match status" value="1"/>
</dbReference>
<comment type="caution">
    <text evidence="8">The sequence shown here is derived from an EMBL/GenBank/DDBJ whole genome shotgun (WGS) entry which is preliminary data.</text>
</comment>
<organism evidence="8 9">
    <name type="scientific">Mortierella polycephala</name>
    <dbReference type="NCBI Taxonomy" id="41804"/>
    <lineage>
        <taxon>Eukaryota</taxon>
        <taxon>Fungi</taxon>
        <taxon>Fungi incertae sedis</taxon>
        <taxon>Mucoromycota</taxon>
        <taxon>Mortierellomycotina</taxon>
        <taxon>Mortierellomycetes</taxon>
        <taxon>Mortierellales</taxon>
        <taxon>Mortierellaceae</taxon>
        <taxon>Mortierella</taxon>
    </lineage>
</organism>
<feature type="transmembrane region" description="Helical" evidence="6">
    <location>
        <begin position="430"/>
        <end position="451"/>
    </location>
</feature>
<feature type="transmembrane region" description="Helical" evidence="6">
    <location>
        <begin position="387"/>
        <end position="410"/>
    </location>
</feature>
<keyword evidence="4 6" id="KW-0472">Membrane</keyword>
<evidence type="ECO:0000256" key="2">
    <source>
        <dbReference type="ARBA" id="ARBA00022692"/>
    </source>
</evidence>
<dbReference type="InterPro" id="IPR003807">
    <property type="entry name" value="DUF202"/>
</dbReference>
<sequence length="566" mass="61884">MSTQDHATSTGVYSIHSGNAKSKERLAELCYNDATRHLERDSRPTATVYETDIQNLQIASRNSKISEDIKPNHQPIFYMPDKPCPAVPATIACSSQITSVGSRVGGPYETLPETIIHFPDLNPSLTHFSFTPSPPASSTDVAAYHDVSISDTQETPADLVDDDTEKRQSISKRMSWMSIGFGSLEKRLHPTAQQNLLPTNNLGLERALSRKDSNMTLTSVINAGRREDLKEMTDDHSINKRFYRTQGTDSGLLRRYSDASGTASTLKLNMGTTHRAHTKAIGGIGGGDDPRKQPNRLLVHAVPQASVTESAFSMTGKRYVDTRKRNKGRKSAFKTSEILFSNERTFIHWIKFGMLLGALAMTLLNFSDVENVNKGINHDLANRVGRIGQLVGMSLMAICLLCLIYASATYHWRHIGVAQNKSDNRYFDRIGPTVLTMGLFIAYSINVFLTIQLTSKMDSNYQPSIFYNVHGESSAPASPSIPMASPPIPTASPPIPTASPPPQPFDMPPLPSGSTILVDEDDNSGHSGPESEEEPPVVATEEDPSSDDANGGEESESSVSEEDLES</sequence>
<feature type="compositionally biased region" description="Acidic residues" evidence="5">
    <location>
        <begin position="530"/>
        <end position="566"/>
    </location>
</feature>
<accession>A0A9P6Q8H6</accession>
<dbReference type="EMBL" id="JAAAJA010000143">
    <property type="protein sequence ID" value="KAG0260849.1"/>
    <property type="molecule type" value="Genomic_DNA"/>
</dbReference>
<keyword evidence="2 6" id="KW-0812">Transmembrane</keyword>
<dbReference type="OrthoDB" id="2433332at2759"/>
<evidence type="ECO:0000259" key="7">
    <source>
        <dbReference type="Pfam" id="PF02656"/>
    </source>
</evidence>
<feature type="compositionally biased region" description="Pro residues" evidence="5">
    <location>
        <begin position="484"/>
        <end position="511"/>
    </location>
</feature>
<evidence type="ECO:0000256" key="1">
    <source>
        <dbReference type="ARBA" id="ARBA00004127"/>
    </source>
</evidence>
<keyword evidence="9" id="KW-1185">Reference proteome</keyword>
<dbReference type="PANTHER" id="PTHR46140:SF1">
    <property type="entry name" value="VACUOLAR TRANSPORTER CHAPERONE COMPLEX SUBUNIT 4-RELATED"/>
    <property type="match status" value="1"/>
</dbReference>